<dbReference type="GO" id="GO:0006879">
    <property type="term" value="P:intracellular iron ion homeostasis"/>
    <property type="evidence" value="ECO:0007669"/>
    <property type="project" value="TreeGrafter"/>
</dbReference>
<dbReference type="Gene3D" id="3.40.50.80">
    <property type="entry name" value="Nucleotide-binding domain of ferredoxin-NADP reductase (FNR) module"/>
    <property type="match status" value="1"/>
</dbReference>
<keyword evidence="9" id="KW-0560">Oxidoreductase</keyword>
<evidence type="ECO:0000256" key="6">
    <source>
        <dbReference type="ARBA" id="ARBA00022692"/>
    </source>
</evidence>
<reference evidence="15" key="1">
    <citation type="journal article" date="2020" name="Stud. Mycol.">
        <title>101 Dothideomycetes genomes: a test case for predicting lifestyles and emergence of pathogens.</title>
        <authorList>
            <person name="Haridas S."/>
            <person name="Albert R."/>
            <person name="Binder M."/>
            <person name="Bloem J."/>
            <person name="Labutti K."/>
            <person name="Salamov A."/>
            <person name="Andreopoulos B."/>
            <person name="Baker S."/>
            <person name="Barry K."/>
            <person name="Bills G."/>
            <person name="Bluhm B."/>
            <person name="Cannon C."/>
            <person name="Castanera R."/>
            <person name="Culley D."/>
            <person name="Daum C."/>
            <person name="Ezra D."/>
            <person name="Gonzalez J."/>
            <person name="Henrissat B."/>
            <person name="Kuo A."/>
            <person name="Liang C."/>
            <person name="Lipzen A."/>
            <person name="Lutzoni F."/>
            <person name="Magnuson J."/>
            <person name="Mondo S."/>
            <person name="Nolan M."/>
            <person name="Ohm R."/>
            <person name="Pangilinan J."/>
            <person name="Park H.-J."/>
            <person name="Ramirez L."/>
            <person name="Alfaro M."/>
            <person name="Sun H."/>
            <person name="Tritt A."/>
            <person name="Yoshinaga Y."/>
            <person name="Zwiers L.-H."/>
            <person name="Turgeon B."/>
            <person name="Goodwin S."/>
            <person name="Spatafora J."/>
            <person name="Crous P."/>
            <person name="Grigoriev I."/>
        </authorList>
    </citation>
    <scope>NUCLEOTIDE SEQUENCE</scope>
    <source>
        <strain evidence="15">CBS 119687</strain>
    </source>
</reference>
<feature type="transmembrane region" description="Helical" evidence="13">
    <location>
        <begin position="220"/>
        <end position="244"/>
    </location>
</feature>
<organism evidence="15 16">
    <name type="scientific">Dothidotthia symphoricarpi CBS 119687</name>
    <dbReference type="NCBI Taxonomy" id="1392245"/>
    <lineage>
        <taxon>Eukaryota</taxon>
        <taxon>Fungi</taxon>
        <taxon>Dikarya</taxon>
        <taxon>Ascomycota</taxon>
        <taxon>Pezizomycotina</taxon>
        <taxon>Dothideomycetes</taxon>
        <taxon>Pleosporomycetidae</taxon>
        <taxon>Pleosporales</taxon>
        <taxon>Dothidotthiaceae</taxon>
        <taxon>Dothidotthia</taxon>
    </lineage>
</organism>
<dbReference type="SUPFAM" id="SSF63380">
    <property type="entry name" value="Riboflavin synthase domain-like"/>
    <property type="match status" value="1"/>
</dbReference>
<dbReference type="OrthoDB" id="4494341at2759"/>
<dbReference type="SUPFAM" id="SSF52343">
    <property type="entry name" value="Ferredoxin reductase-like, C-terminal NADP-linked domain"/>
    <property type="match status" value="1"/>
</dbReference>
<dbReference type="Pfam" id="PF08022">
    <property type="entry name" value="FAD_binding_8"/>
    <property type="match status" value="1"/>
</dbReference>
<keyword evidence="4" id="KW-0813">Transport</keyword>
<feature type="transmembrane region" description="Helical" evidence="13">
    <location>
        <begin position="256"/>
        <end position="276"/>
    </location>
</feature>
<dbReference type="AlphaFoldDB" id="A0A6A6A1N7"/>
<evidence type="ECO:0000313" key="15">
    <source>
        <dbReference type="EMBL" id="KAF2125730.1"/>
    </source>
</evidence>
<dbReference type="SFLD" id="SFLDS00052">
    <property type="entry name" value="Ferric_Reductase_Domain"/>
    <property type="match status" value="1"/>
</dbReference>
<comment type="similarity">
    <text evidence="2">Belongs to the ferric reductase (FRE) family.</text>
</comment>
<evidence type="ECO:0000259" key="14">
    <source>
        <dbReference type="PROSITE" id="PS51384"/>
    </source>
</evidence>
<dbReference type="InterPro" id="IPR017927">
    <property type="entry name" value="FAD-bd_FR_type"/>
</dbReference>
<evidence type="ECO:0000256" key="1">
    <source>
        <dbReference type="ARBA" id="ARBA00004651"/>
    </source>
</evidence>
<dbReference type="FunFam" id="3.40.50.80:FF:000023">
    <property type="entry name" value="Putative ferric-chelate reductase"/>
    <property type="match status" value="1"/>
</dbReference>
<keyword evidence="11 13" id="KW-0472">Membrane</keyword>
<dbReference type="GO" id="GO:0052851">
    <property type="term" value="F:ferric-chelate reductase (NADPH) activity"/>
    <property type="evidence" value="ECO:0007669"/>
    <property type="project" value="UniProtKB-EC"/>
</dbReference>
<feature type="transmembrane region" description="Helical" evidence="13">
    <location>
        <begin position="118"/>
        <end position="135"/>
    </location>
</feature>
<dbReference type="EC" id="1.16.1.9" evidence="3"/>
<dbReference type="GeneID" id="54411253"/>
<name>A0A6A6A1N7_9PLEO</name>
<dbReference type="PANTHER" id="PTHR32361:SF24">
    <property type="entry name" value="REDUCTASE, PUTATIVE (AFU_ORTHOLOGUE AFUA_3G10820)-RELATED"/>
    <property type="match status" value="1"/>
</dbReference>
<dbReference type="CDD" id="cd06186">
    <property type="entry name" value="NOX_Duox_like_FAD_NADP"/>
    <property type="match status" value="1"/>
</dbReference>
<keyword evidence="10" id="KW-0406">Ion transport</keyword>
<dbReference type="PANTHER" id="PTHR32361">
    <property type="entry name" value="FERRIC/CUPRIC REDUCTASE TRANSMEMBRANE COMPONENT"/>
    <property type="match status" value="1"/>
</dbReference>
<feature type="domain" description="FAD-binding FR-type" evidence="14">
    <location>
        <begin position="290"/>
        <end position="437"/>
    </location>
</feature>
<dbReference type="EMBL" id="ML977515">
    <property type="protein sequence ID" value="KAF2125730.1"/>
    <property type="molecule type" value="Genomic_DNA"/>
</dbReference>
<keyword evidence="5" id="KW-1003">Cell membrane</keyword>
<feature type="transmembrane region" description="Helical" evidence="13">
    <location>
        <begin position="147"/>
        <end position="168"/>
    </location>
</feature>
<evidence type="ECO:0000256" key="4">
    <source>
        <dbReference type="ARBA" id="ARBA00022448"/>
    </source>
</evidence>
<evidence type="ECO:0000256" key="11">
    <source>
        <dbReference type="ARBA" id="ARBA00023136"/>
    </source>
</evidence>
<dbReference type="RefSeq" id="XP_033520122.1">
    <property type="nucleotide sequence ID" value="XM_033670821.1"/>
</dbReference>
<dbReference type="Pfam" id="PF08030">
    <property type="entry name" value="NAD_binding_6"/>
    <property type="match status" value="1"/>
</dbReference>
<evidence type="ECO:0000256" key="5">
    <source>
        <dbReference type="ARBA" id="ARBA00022475"/>
    </source>
</evidence>
<keyword evidence="16" id="KW-1185">Reference proteome</keyword>
<evidence type="ECO:0000256" key="7">
    <source>
        <dbReference type="ARBA" id="ARBA00022982"/>
    </source>
</evidence>
<protein>
    <recommendedName>
        <fullName evidence="3">ferric-chelate reductase (NADPH)</fullName>
        <ecNumber evidence="3">1.16.1.9</ecNumber>
    </recommendedName>
</protein>
<evidence type="ECO:0000313" key="16">
    <source>
        <dbReference type="Proteomes" id="UP000799771"/>
    </source>
</evidence>
<dbReference type="PROSITE" id="PS51384">
    <property type="entry name" value="FAD_FR"/>
    <property type="match status" value="1"/>
</dbReference>
<dbReference type="GO" id="GO:0015677">
    <property type="term" value="P:copper ion import"/>
    <property type="evidence" value="ECO:0007669"/>
    <property type="project" value="TreeGrafter"/>
</dbReference>
<evidence type="ECO:0000256" key="12">
    <source>
        <dbReference type="ARBA" id="ARBA00048483"/>
    </source>
</evidence>
<keyword evidence="7" id="KW-0249">Electron transport</keyword>
<dbReference type="GO" id="GO:0005886">
    <property type="term" value="C:plasma membrane"/>
    <property type="evidence" value="ECO:0007669"/>
    <property type="project" value="UniProtKB-SubCell"/>
</dbReference>
<comment type="catalytic activity">
    <reaction evidence="12">
        <text>2 a Fe(II)-siderophore + NADP(+) + H(+) = 2 a Fe(III)-siderophore + NADPH</text>
        <dbReference type="Rhea" id="RHEA:28795"/>
        <dbReference type="Rhea" id="RHEA-COMP:11342"/>
        <dbReference type="Rhea" id="RHEA-COMP:11344"/>
        <dbReference type="ChEBI" id="CHEBI:15378"/>
        <dbReference type="ChEBI" id="CHEBI:29033"/>
        <dbReference type="ChEBI" id="CHEBI:29034"/>
        <dbReference type="ChEBI" id="CHEBI:57783"/>
        <dbReference type="ChEBI" id="CHEBI:58349"/>
        <dbReference type="EC" id="1.16.1.9"/>
    </reaction>
</comment>
<dbReference type="Proteomes" id="UP000799771">
    <property type="component" value="Unassembled WGS sequence"/>
</dbReference>
<evidence type="ECO:0000256" key="9">
    <source>
        <dbReference type="ARBA" id="ARBA00023002"/>
    </source>
</evidence>
<feature type="transmembrane region" description="Helical" evidence="13">
    <location>
        <begin position="37"/>
        <end position="55"/>
    </location>
</feature>
<evidence type="ECO:0000256" key="13">
    <source>
        <dbReference type="SAM" id="Phobius"/>
    </source>
</evidence>
<evidence type="ECO:0000256" key="3">
    <source>
        <dbReference type="ARBA" id="ARBA00012668"/>
    </source>
</evidence>
<dbReference type="SFLD" id="SFLDG01168">
    <property type="entry name" value="Ferric_reductase_subgroup_(FRE"/>
    <property type="match status" value="1"/>
</dbReference>
<accession>A0A6A6A1N7</accession>
<keyword evidence="8 13" id="KW-1133">Transmembrane helix</keyword>
<proteinExistence type="inferred from homology"/>
<dbReference type="InterPro" id="IPR017938">
    <property type="entry name" value="Riboflavin_synthase-like_b-brl"/>
</dbReference>
<dbReference type="GO" id="GO:0006826">
    <property type="term" value="P:iron ion transport"/>
    <property type="evidence" value="ECO:0007669"/>
    <property type="project" value="TreeGrafter"/>
</dbReference>
<keyword evidence="6 13" id="KW-0812">Transmembrane</keyword>
<comment type="subcellular location">
    <subcellularLocation>
        <location evidence="1">Cell membrane</location>
        <topology evidence="1">Multi-pass membrane protein</topology>
    </subcellularLocation>
</comment>
<dbReference type="InterPro" id="IPR013130">
    <property type="entry name" value="Fe3_Rdtase_TM_dom"/>
</dbReference>
<evidence type="ECO:0000256" key="2">
    <source>
        <dbReference type="ARBA" id="ARBA00006278"/>
    </source>
</evidence>
<feature type="transmembrane region" description="Helical" evidence="13">
    <location>
        <begin position="189"/>
        <end position="208"/>
    </location>
</feature>
<evidence type="ECO:0000256" key="10">
    <source>
        <dbReference type="ARBA" id="ARBA00023065"/>
    </source>
</evidence>
<dbReference type="InterPro" id="IPR013112">
    <property type="entry name" value="FAD-bd_8"/>
</dbReference>
<dbReference type="InterPro" id="IPR039261">
    <property type="entry name" value="FNR_nucleotide-bd"/>
</dbReference>
<dbReference type="InterPro" id="IPR013121">
    <property type="entry name" value="Fe_red_NAD-bd_6"/>
</dbReference>
<gene>
    <name evidence="15" type="ORF">P153DRAFT_389181</name>
</gene>
<dbReference type="Pfam" id="PF01794">
    <property type="entry name" value="Ferric_reduct"/>
    <property type="match status" value="1"/>
</dbReference>
<evidence type="ECO:0000256" key="8">
    <source>
        <dbReference type="ARBA" id="ARBA00022989"/>
    </source>
</evidence>
<dbReference type="InterPro" id="IPR051410">
    <property type="entry name" value="Ferric/Cupric_Reductase"/>
</dbReference>
<sequence length="589" mass="66376">MTFTQALGSFTKRAGGKEEDPTAGLENIDVQHYLGNIWWIFVIVFTLYQVVLFFARYIRTVACLSNDTQRYFSIPNTWYARFKKSCLDAPLWRTRHHQEFKLSKAIGIGTLPSRLQSFFLIGYCGVNIGFCVWKIDYSSYTAGASELLSRAGIMSVINMIPLFILAGRNNPIIWLTGISFDTMNLIHRWFGRIVILEAIAHTVCWIAIKVHTKGWAVVQASITGSEFIMTGFIGTVAFVFLLIQSPSPVRHSFYEVFLHGHIVGAALALGAVWVHLKERPQQLMLYGVVAIWAAERFLRLARLILRNVGNGGTSADIEVLPGDAMRITVRMARPWGFRPGQHAYLYMPSVGLWTSHPFSAAWSEEEEDLHTISAIADEKGLPMNRTDVLEKQKTSVSFVVRRMTGFTDKLFQKANAAGGNLSTRVFLEGPYGGEDLSSYGTVMLWAAGIGITHQVPHVRDLVAGYANGTVATRRLTLVWIIQTPEHLEWIRPWMTQILSMPRRREILKILLFVTRPRNTREIHSPSSSVQMFPGRPNIQNLVDQEMQEGIGAACVSTCGTGGLADDLRRAVRNRELTWNVDFREESFSW</sequence>